<reference evidence="10" key="1">
    <citation type="submission" date="2018-03" db="EMBL/GenBank/DDBJ databases">
        <authorList>
            <person name="Rodrigo-Torres L."/>
            <person name="Arahal R. D."/>
            <person name="Lucena T."/>
        </authorList>
    </citation>
    <scope>NUCLEOTIDE SEQUENCE [LARGE SCALE GENOMIC DNA]</scope>
    <source>
        <strain evidence="10">CECT 8871</strain>
    </source>
</reference>
<dbReference type="Gene3D" id="2.60.40.1930">
    <property type="match status" value="1"/>
</dbReference>
<evidence type="ECO:0000259" key="6">
    <source>
        <dbReference type="SMART" id="SM00223"/>
    </source>
</evidence>
<dbReference type="Gene3D" id="3.50.4.10">
    <property type="entry name" value="Hepatocyte Growth Factor"/>
    <property type="match status" value="1"/>
</dbReference>
<dbReference type="Proteomes" id="UP000244904">
    <property type="component" value="Unassembled WGS sequence"/>
</dbReference>
<gene>
    <name evidence="9" type="primary">yfhM</name>
    <name evidence="9" type="ORF">PRI8871_01457</name>
</gene>
<dbReference type="InterPro" id="IPR003609">
    <property type="entry name" value="Pan_app"/>
</dbReference>
<dbReference type="InterPro" id="IPR001599">
    <property type="entry name" value="Macroglobln_a2"/>
</dbReference>
<dbReference type="PANTHER" id="PTHR40094:SF1">
    <property type="entry name" value="UBIQUITIN DOMAIN-CONTAINING PROTEIN"/>
    <property type="match status" value="1"/>
</dbReference>
<keyword evidence="9" id="KW-0449">Lipoprotein</keyword>
<evidence type="ECO:0000256" key="4">
    <source>
        <dbReference type="ARBA" id="ARBA00023157"/>
    </source>
</evidence>
<dbReference type="Pfam" id="PF17962">
    <property type="entry name" value="bMG6"/>
    <property type="match status" value="1"/>
</dbReference>
<evidence type="ECO:0000256" key="3">
    <source>
        <dbReference type="ARBA" id="ARBA00022737"/>
    </source>
</evidence>
<dbReference type="SMART" id="SM01360">
    <property type="entry name" value="A2M"/>
    <property type="match status" value="1"/>
</dbReference>
<feature type="chain" id="PRO_5015332547" evidence="5">
    <location>
        <begin position="21"/>
        <end position="1810"/>
    </location>
</feature>
<dbReference type="SMART" id="SM00223">
    <property type="entry name" value="APPLE"/>
    <property type="match status" value="1"/>
</dbReference>
<dbReference type="PANTHER" id="PTHR40094">
    <property type="entry name" value="ALPHA-2-MACROGLOBULIN HOMOLOG"/>
    <property type="match status" value="1"/>
</dbReference>
<dbReference type="InterPro" id="IPR049120">
    <property type="entry name" value="A2M_bMG2"/>
</dbReference>
<dbReference type="InterPro" id="IPR021868">
    <property type="entry name" value="Alpha_2_Macroglob_MG3"/>
</dbReference>
<evidence type="ECO:0000313" key="10">
    <source>
        <dbReference type="Proteomes" id="UP000244904"/>
    </source>
</evidence>
<dbReference type="CDD" id="cd01100">
    <property type="entry name" value="APPLE_Factor_XI_like"/>
    <property type="match status" value="1"/>
</dbReference>
<evidence type="ECO:0000256" key="1">
    <source>
        <dbReference type="ARBA" id="ARBA00010556"/>
    </source>
</evidence>
<dbReference type="InterPro" id="IPR011625">
    <property type="entry name" value="A2M_N_BRD"/>
</dbReference>
<dbReference type="CDD" id="cd02891">
    <property type="entry name" value="A2M_like"/>
    <property type="match status" value="1"/>
</dbReference>
<dbReference type="InterPro" id="IPR047565">
    <property type="entry name" value="Alpha-macroglob_thiol-ester_cl"/>
</dbReference>
<dbReference type="GO" id="GO:0006508">
    <property type="term" value="P:proteolysis"/>
    <property type="evidence" value="ECO:0007669"/>
    <property type="project" value="InterPro"/>
</dbReference>
<dbReference type="InterPro" id="IPR008930">
    <property type="entry name" value="Terpenoid_cyclase/PrenylTrfase"/>
</dbReference>
<dbReference type="Pfam" id="PF07703">
    <property type="entry name" value="A2M_BRD"/>
    <property type="match status" value="1"/>
</dbReference>
<dbReference type="Gene3D" id="1.50.10.20">
    <property type="match status" value="1"/>
</dbReference>
<evidence type="ECO:0000259" key="8">
    <source>
        <dbReference type="SMART" id="SM01360"/>
    </source>
</evidence>
<organism evidence="9 10">
    <name type="scientific">Pseudoprimorskyibacter insulae</name>
    <dbReference type="NCBI Taxonomy" id="1695997"/>
    <lineage>
        <taxon>Bacteria</taxon>
        <taxon>Pseudomonadati</taxon>
        <taxon>Pseudomonadota</taxon>
        <taxon>Alphaproteobacteria</taxon>
        <taxon>Rhodobacterales</taxon>
        <taxon>Paracoccaceae</taxon>
        <taxon>Pseudoprimorskyibacter</taxon>
    </lineage>
</organism>
<feature type="domain" description="Apple" evidence="6">
    <location>
        <begin position="31"/>
        <end position="97"/>
    </location>
</feature>
<dbReference type="SUPFAM" id="SSF48239">
    <property type="entry name" value="Terpenoid cyclases/Protein prenyltransferases"/>
    <property type="match status" value="1"/>
</dbReference>
<keyword evidence="2 5" id="KW-0732">Signal</keyword>
<evidence type="ECO:0000313" key="9">
    <source>
        <dbReference type="EMBL" id="SPF79660.1"/>
    </source>
</evidence>
<accession>A0A2R8AUK0</accession>
<dbReference type="GO" id="GO:0004866">
    <property type="term" value="F:endopeptidase inhibitor activity"/>
    <property type="evidence" value="ECO:0007669"/>
    <property type="project" value="InterPro"/>
</dbReference>
<feature type="domain" description="Alpha-2-macroglobulin bait region" evidence="7">
    <location>
        <begin position="952"/>
        <end position="1096"/>
    </location>
</feature>
<dbReference type="SMART" id="SM01359">
    <property type="entry name" value="A2M_N_2"/>
    <property type="match status" value="1"/>
</dbReference>
<evidence type="ECO:0000256" key="5">
    <source>
        <dbReference type="SAM" id="SignalP"/>
    </source>
</evidence>
<protein>
    <submittedName>
        <fullName evidence="9">Putative lipoprotein YfhM</fullName>
    </submittedName>
</protein>
<sequence length="1810" mass="193352">MLRVIFLILSACLMSGAAAAQDLVPDRRLIVSRNVDFYGSDLQPMFDTTLQACRTVCIADDRCTAFTFNTKSNACFPKTAVSDRVPYEGAISATVIEVATALQQQAQTRWQGLTDIPARYAQTARNEADQIGLRHSAGDWAVDRLLDGARDQENAGNVVNAMNWIGAAVAQTDAADQWVEYARLALASAASAARSDDRNRYRERAVGAAINGYLRAAVPAGQVQALALLAEALEADENGRAMVPVLRLAQSLGGRADVDQMLDRAIAKYGFRITEHEVESNTADPRICAVFSEDLITSGQDYTPFVRVPDATIAVEAEQRRICLTGLRHGDRYTVTFRRGLPSKAGEALIKDVPLTVYVPDRAPSVAFSGRAYVLPKTSDAGIPIETVNLTRVNLTLRRVSDRNLLRAVQDDYFGRPLSYWQEQYFSEEIAEDVWSGIGEVQNQLNQTMVTRLPMGQAIRDLPAGVYALTALADGQDPYDDPGATQWFVLSDIGLTTMAGNDGLHVFARHLTDATEFEGLTVSLLSKANRVLGTAQTDARGYAVFDPGLMRGTAGAAPAMVMAEAGQDDFAFLSLTDPAFDLSDRGVEGRAPAGPVDVFVSTDRGAYRAGERVRATALVRDPRVAAVNDLPLTAILTRPDGVEYSRHISQTPVAGGHVFDMPIAPTAARGKWTLALFADLDAAALATQSFLVEDFIPERIDFDLALPDGLINPLSTPDLTIDVRYLFGAPGAALPVEGEVRLVSLTALPDLPGYRFGQHDAAQSARVKSLTGPIETDSEGKASVALILPEADGPAQPHQAEVFVRVSEGSARPVERRIERLVAPSGPVIGIKPLADGVVPEGTTAQFEVMGFGPSLDPQPMQAVWTLNRVRTQYQWYQEYGNWRWEPITTRTRVAGGDVTLGAQPVTVSGQVEWGSYELLVESADGPYAVSSVGFYAGWYAPADTSATPDTLELSLDKPKYQSGDTATLRLVPRYAGKALVSVLSDRLISMTAVDVTEGENLIVLPVTDDWGGGAYVTATVIRPMDVAAGQNPSRALGLAHAAIDPGSRRLNVSFDAPTQSAPRGPLEASVVVDGIAPGEAAYVTVAAVDLGILNLTGFQSPDPSGHYFGQRRLGMDIRDVYGRLIDGMNGAMGTIRSGGDASAEVRLESPPPTEELVAYFSGPVAVGPDGRATVRYDLPEFNGTVRLMAIAWTPTAVGQAEADVLVRDPIVVTASLPRFLSPGDQSRLLLDLVHTDGPAGAVGLTVRADGLTLDAAAVPASFDIGADQTLRFAMPITAGAEGDHSITVVLTAPGGQTLTKTVALGVRQLDPPVSQTRRVALAPGASFTLDDNVFAGLRRGSAEAVISAGPLARFDAPGLLASLDRYPYGCTEQVTSQAMPLLYLSSVAEAMGMGDQSQMDLRISQAVTKVLTRQAPNGAFGLWQAQSGDFWLDTYVTDFLSRARAAGHDVPKLAFDRALDNLRNRVAYAPDFDNGGEDIAYALMVLAREGQANMGDLRYYADTRSEALATPMAQAQLGAALALYGDQTRADRLFSQAARRVARQAPQASEYRIDYGSPLRDAAGVLSLAVEAGSNAVDRQALQARLTAQAAGMSTQDQSWALLAAHAMVQDPAVSGLLIDGAPAKGPFVRRLEGALVDPLVLTNSAQAPTDVTLTTIGVPEGATDRGGYGYVLERDLYDMTGLPIEGPITVGDRMVAVITVTPAEATGARLMVDVPLPAGLEIDNPNLIRSGDLRDMDWLETAQPEHSEFRAERFLAAVDWSGTDPMRLAFVVRAVSPGIFHVPAAVVEDMYRPAYRAWTASGDVVIGE</sequence>
<keyword evidence="10" id="KW-1185">Reference proteome</keyword>
<dbReference type="InterPro" id="IPR000177">
    <property type="entry name" value="Apple"/>
</dbReference>
<evidence type="ECO:0000259" key="7">
    <source>
        <dbReference type="SMART" id="SM01359"/>
    </source>
</evidence>
<dbReference type="Pfam" id="PF01835">
    <property type="entry name" value="MG2"/>
    <property type="match status" value="1"/>
</dbReference>
<name>A0A2R8AUK0_9RHOB</name>
<keyword evidence="4" id="KW-1015">Disulfide bond</keyword>
<comment type="similarity">
    <text evidence="1">Belongs to the protease inhibitor I39 (alpha-2-macroglobulin) family. Bacterial alpha-2-macroglobulin subfamily.</text>
</comment>
<proteinExistence type="inferred from homology"/>
<keyword evidence="3" id="KW-0677">Repeat</keyword>
<dbReference type="PIRSF" id="PIRSF038980">
    <property type="entry name" value="A2M_bac"/>
    <property type="match status" value="1"/>
</dbReference>
<feature type="signal peptide" evidence="5">
    <location>
        <begin position="1"/>
        <end position="20"/>
    </location>
</feature>
<evidence type="ECO:0000256" key="2">
    <source>
        <dbReference type="ARBA" id="ARBA00022729"/>
    </source>
</evidence>
<dbReference type="GO" id="GO:0005615">
    <property type="term" value="C:extracellular space"/>
    <property type="evidence" value="ECO:0007669"/>
    <property type="project" value="InterPro"/>
</dbReference>
<dbReference type="Pfam" id="PF11974">
    <property type="entry name" value="bMG3"/>
    <property type="match status" value="1"/>
</dbReference>
<dbReference type="InterPro" id="IPR051802">
    <property type="entry name" value="YfhM-like"/>
</dbReference>
<dbReference type="Pfam" id="PF21142">
    <property type="entry name" value="A2M_bMG2"/>
    <property type="match status" value="1"/>
</dbReference>
<dbReference type="EMBL" id="OMOJ01000002">
    <property type="protein sequence ID" value="SPF79660.1"/>
    <property type="molecule type" value="Genomic_DNA"/>
</dbReference>
<dbReference type="Pfam" id="PF17972">
    <property type="entry name" value="bMG5"/>
    <property type="match status" value="1"/>
</dbReference>
<dbReference type="InterPro" id="IPR002890">
    <property type="entry name" value="MG2"/>
</dbReference>
<dbReference type="InterPro" id="IPR041203">
    <property type="entry name" value="Bact_A2M_MG5"/>
</dbReference>
<dbReference type="Pfam" id="PF00024">
    <property type="entry name" value="PAN_1"/>
    <property type="match status" value="1"/>
</dbReference>
<dbReference type="Pfam" id="PF07678">
    <property type="entry name" value="TED_complement"/>
    <property type="match status" value="1"/>
</dbReference>
<dbReference type="SMART" id="SM01419">
    <property type="entry name" value="Thiol-ester_cl"/>
    <property type="match status" value="1"/>
</dbReference>
<dbReference type="Pfam" id="PF00207">
    <property type="entry name" value="A2M"/>
    <property type="match status" value="1"/>
</dbReference>
<feature type="domain" description="Alpha-2-macroglobulin" evidence="8">
    <location>
        <begin position="1158"/>
        <end position="1247"/>
    </location>
</feature>
<dbReference type="InterPro" id="IPR026284">
    <property type="entry name" value="A2MG_proteobact"/>
</dbReference>
<dbReference type="InterPro" id="IPR011626">
    <property type="entry name" value="Alpha-macroglobulin_TED"/>
</dbReference>
<dbReference type="InterPro" id="IPR041462">
    <property type="entry name" value="Bact_A2M_MG6"/>
</dbReference>
<dbReference type="RefSeq" id="WP_108885512.1">
    <property type="nucleotide sequence ID" value="NZ_OMOJ01000002.1"/>
</dbReference>
<dbReference type="InterPro" id="IPR041246">
    <property type="entry name" value="Bact_MG10"/>
</dbReference>
<dbReference type="Pfam" id="PF17973">
    <property type="entry name" value="bMG10"/>
    <property type="match status" value="1"/>
</dbReference>
<dbReference type="OrthoDB" id="9767116at2"/>